<name>A0A1M5U6Q4_9CLOT</name>
<reference evidence="2 3" key="1">
    <citation type="submission" date="2016-11" db="EMBL/GenBank/DDBJ databases">
        <authorList>
            <person name="Jaros S."/>
            <person name="Januszkiewicz K."/>
            <person name="Wedrychowicz H."/>
        </authorList>
    </citation>
    <scope>NUCLEOTIDE SEQUENCE [LARGE SCALE GENOMIC DNA]</scope>
    <source>
        <strain evidence="2 3">DSM 8605</strain>
    </source>
</reference>
<dbReference type="Proteomes" id="UP000184447">
    <property type="component" value="Unassembled WGS sequence"/>
</dbReference>
<sequence length="217" mass="24354">MRFSEFAQMLFPIIGAGNSTSSFTRTLFDTIVDDNGKVTIESLKDPTFKAYYNGNNNIPKIARSITAYIEPMEFEQYINDFPDSTIQLLCDSFTPYLPEINLHNASIKIAELFTTIIKEAACTNRKITPKSDCKKNSASEESAADSCANVEDNFYNNLESDKPDYIDAKVEDDDEPSGSAEEKTPESSRVQIINNPTIVNQYGEKNVHIEYVDKLSI</sequence>
<proteinExistence type="predicted"/>
<organism evidence="2 3">
    <name type="scientific">Clostridium grantii DSM 8605</name>
    <dbReference type="NCBI Taxonomy" id="1121316"/>
    <lineage>
        <taxon>Bacteria</taxon>
        <taxon>Bacillati</taxon>
        <taxon>Bacillota</taxon>
        <taxon>Clostridia</taxon>
        <taxon>Eubacteriales</taxon>
        <taxon>Clostridiaceae</taxon>
        <taxon>Clostridium</taxon>
    </lineage>
</organism>
<feature type="region of interest" description="Disordered" evidence="1">
    <location>
        <begin position="158"/>
        <end position="190"/>
    </location>
</feature>
<gene>
    <name evidence="2" type="ORF">SAMN02745207_01609</name>
</gene>
<keyword evidence="3" id="KW-1185">Reference proteome</keyword>
<protein>
    <submittedName>
        <fullName evidence="2">Uncharacterized protein</fullName>
    </submittedName>
</protein>
<evidence type="ECO:0000256" key="1">
    <source>
        <dbReference type="SAM" id="MobiDB-lite"/>
    </source>
</evidence>
<dbReference type="RefSeq" id="WP_073337923.1">
    <property type="nucleotide sequence ID" value="NZ_FQXM01000007.1"/>
</dbReference>
<dbReference type="AlphaFoldDB" id="A0A1M5U6Q4"/>
<dbReference type="OrthoDB" id="3266795at2"/>
<dbReference type="STRING" id="1121316.SAMN02745207_01609"/>
<accession>A0A1M5U6Q4</accession>
<evidence type="ECO:0000313" key="3">
    <source>
        <dbReference type="Proteomes" id="UP000184447"/>
    </source>
</evidence>
<dbReference type="EMBL" id="FQXM01000007">
    <property type="protein sequence ID" value="SHH58629.1"/>
    <property type="molecule type" value="Genomic_DNA"/>
</dbReference>
<feature type="compositionally biased region" description="Basic and acidic residues" evidence="1">
    <location>
        <begin position="159"/>
        <end position="169"/>
    </location>
</feature>
<evidence type="ECO:0000313" key="2">
    <source>
        <dbReference type="EMBL" id="SHH58629.1"/>
    </source>
</evidence>